<dbReference type="InterPro" id="IPR042098">
    <property type="entry name" value="TauD-like_sf"/>
</dbReference>
<keyword evidence="8" id="KW-1185">Reference proteome</keyword>
<dbReference type="SUPFAM" id="SSF51197">
    <property type="entry name" value="Clavaminate synthase-like"/>
    <property type="match status" value="1"/>
</dbReference>
<dbReference type="GO" id="GO:0005737">
    <property type="term" value="C:cytoplasm"/>
    <property type="evidence" value="ECO:0007669"/>
    <property type="project" value="TreeGrafter"/>
</dbReference>
<evidence type="ECO:0000256" key="4">
    <source>
        <dbReference type="ARBA" id="ARBA00023002"/>
    </source>
</evidence>
<dbReference type="Proteomes" id="UP000541185">
    <property type="component" value="Unassembled WGS sequence"/>
</dbReference>
<reference evidence="7 8" key="1">
    <citation type="submission" date="2020-04" db="EMBL/GenBank/DDBJ databases">
        <title>Ramlibacter sp. G-1-2-2 isolated from soil.</title>
        <authorList>
            <person name="Dahal R.H."/>
        </authorList>
    </citation>
    <scope>NUCLEOTIDE SEQUENCE [LARGE SCALE GENOMIC DNA]</scope>
    <source>
        <strain evidence="7 8">G-1-2-2</strain>
    </source>
</reference>
<evidence type="ECO:0000259" key="6">
    <source>
        <dbReference type="Pfam" id="PF02668"/>
    </source>
</evidence>
<evidence type="ECO:0000313" key="8">
    <source>
        <dbReference type="Proteomes" id="UP000541185"/>
    </source>
</evidence>
<evidence type="ECO:0000256" key="3">
    <source>
        <dbReference type="ARBA" id="ARBA00022964"/>
    </source>
</evidence>
<keyword evidence="4" id="KW-0560">Oxidoreductase</keyword>
<dbReference type="Pfam" id="PF02668">
    <property type="entry name" value="TauD"/>
    <property type="match status" value="1"/>
</dbReference>
<keyword evidence="2" id="KW-0479">Metal-binding</keyword>
<dbReference type="GO" id="GO:0046872">
    <property type="term" value="F:metal ion binding"/>
    <property type="evidence" value="ECO:0007669"/>
    <property type="project" value="UniProtKB-KW"/>
</dbReference>
<evidence type="ECO:0000256" key="1">
    <source>
        <dbReference type="ARBA" id="ARBA00005896"/>
    </source>
</evidence>
<evidence type="ECO:0000256" key="2">
    <source>
        <dbReference type="ARBA" id="ARBA00022723"/>
    </source>
</evidence>
<evidence type="ECO:0000313" key="7">
    <source>
        <dbReference type="EMBL" id="NML43585.1"/>
    </source>
</evidence>
<dbReference type="Gene3D" id="3.60.130.10">
    <property type="entry name" value="Clavaminate synthase-like"/>
    <property type="match status" value="1"/>
</dbReference>
<comment type="similarity">
    <text evidence="1">Belongs to the TfdA dioxygenase family.</text>
</comment>
<dbReference type="PANTHER" id="PTHR30468:SF1">
    <property type="entry name" value="ALPHA-KETOGLUTARATE-DEPENDENT SULFONATE DIOXYGENASE"/>
    <property type="match status" value="1"/>
</dbReference>
<keyword evidence="3 7" id="KW-0223">Dioxygenase</keyword>
<accession>A0A848GYC6</accession>
<dbReference type="PANTHER" id="PTHR30468">
    <property type="entry name" value="ALPHA-KETOGLUTARATE-DEPENDENT SULFONATE DIOXYGENASE"/>
    <property type="match status" value="1"/>
</dbReference>
<proteinExistence type="inferred from homology"/>
<name>A0A848GYC6_9BURK</name>
<dbReference type="InterPro" id="IPR003819">
    <property type="entry name" value="TauD/TfdA-like"/>
</dbReference>
<dbReference type="InterPro" id="IPR051323">
    <property type="entry name" value="AtsK-like"/>
</dbReference>
<comment type="caution">
    <text evidence="7">The sequence shown here is derived from an EMBL/GenBank/DDBJ whole genome shotgun (WGS) entry which is preliminary data.</text>
</comment>
<evidence type="ECO:0000256" key="5">
    <source>
        <dbReference type="ARBA" id="ARBA00023004"/>
    </source>
</evidence>
<gene>
    <name evidence="7" type="ORF">HHL11_07480</name>
</gene>
<keyword evidence="5" id="KW-0408">Iron</keyword>
<organism evidence="7 8">
    <name type="scientific">Ramlibacter agri</name>
    <dbReference type="NCBI Taxonomy" id="2728837"/>
    <lineage>
        <taxon>Bacteria</taxon>
        <taxon>Pseudomonadati</taxon>
        <taxon>Pseudomonadota</taxon>
        <taxon>Betaproteobacteria</taxon>
        <taxon>Burkholderiales</taxon>
        <taxon>Comamonadaceae</taxon>
        <taxon>Ramlibacter</taxon>
    </lineage>
</organism>
<dbReference type="AlphaFoldDB" id="A0A848GYC6"/>
<dbReference type="EMBL" id="JABBFX010000001">
    <property type="protein sequence ID" value="NML43585.1"/>
    <property type="molecule type" value="Genomic_DNA"/>
</dbReference>
<feature type="domain" description="TauD/TfdA-like" evidence="6">
    <location>
        <begin position="5"/>
        <end position="260"/>
    </location>
</feature>
<dbReference type="GO" id="GO:0016706">
    <property type="term" value="F:2-oxoglutarate-dependent dioxygenase activity"/>
    <property type="evidence" value="ECO:0007669"/>
    <property type="project" value="UniProtKB-ARBA"/>
</dbReference>
<sequence>MSIRIERVTPAVGAEIRGVDLAAPLDDATIGTIRKAIVDHGVIFFREQALNSEQYEAFAARFGEAVLPNSGIIPKLQGARVIAEVRKEEGRERNVGGSWHTDQVYRPNPSWGTMLLCRELPPTGGDTLWASMGAAYDTLSDGLKKTLDGLRAVHSNAGVQARMKTGREPEPDVVHPVVIRHPESGRKILYVSPGYTMRFEGWTESESRPLLQFLFQHGERPEFAMRWRWEPGSLAFWDNYQTWHFAVNDYAAGERLMHRIVVNGPPFER</sequence>
<protein>
    <submittedName>
        <fullName evidence="7">TauD/TfdA family dioxygenase</fullName>
    </submittedName>
</protein>
<dbReference type="RefSeq" id="WP_169417783.1">
    <property type="nucleotide sequence ID" value="NZ_JABBFX010000001.1"/>
</dbReference>